<accession>B0RJG5</accession>
<proteinExistence type="predicted"/>
<reference evidence="1 2" key="1">
    <citation type="journal article" date="2008" name="J. Bacteriol.">
        <title>Genome of the actinomycete plant pathogen Clavibacter michiganensis subsp. sepedonicus suggests recent niche adaptation.</title>
        <authorList>
            <person name="Bentley S.D."/>
            <person name="Corton C."/>
            <person name="Brown S.E."/>
            <person name="Barron A."/>
            <person name="Clark L."/>
            <person name="Doggett J."/>
            <person name="Harris B."/>
            <person name="Ormond D."/>
            <person name="Quail M.A."/>
            <person name="May G."/>
            <person name="Francis D."/>
            <person name="Knudson D."/>
            <person name="Parkhill J."/>
            <person name="Ishimaru C.A."/>
        </authorList>
    </citation>
    <scope>NUCLEOTIDE SEQUENCE [LARGE SCALE GENOMIC DNA]</scope>
    <source>
        <strain evidence="2">ATCC 33113 / DSM 20744 / JCM 9667 / LMG 2889 / ICMP 2535 / C-1</strain>
    </source>
</reference>
<dbReference type="Proteomes" id="UP000001318">
    <property type="component" value="Plasmid pCSL1"/>
</dbReference>
<evidence type="ECO:0000313" key="2">
    <source>
        <dbReference type="Proteomes" id="UP000001318"/>
    </source>
</evidence>
<keyword evidence="1" id="KW-0614">Plasmid</keyword>
<name>B0RJG5_CLASE</name>
<organism evidence="1 2">
    <name type="scientific">Clavibacter sepedonicus</name>
    <name type="common">Clavibacter michiganensis subsp. sepedonicus</name>
    <dbReference type="NCBI Taxonomy" id="31964"/>
    <lineage>
        <taxon>Bacteria</taxon>
        <taxon>Bacillati</taxon>
        <taxon>Actinomycetota</taxon>
        <taxon>Actinomycetes</taxon>
        <taxon>Micrococcales</taxon>
        <taxon>Microbacteriaceae</taxon>
        <taxon>Clavibacter</taxon>
    </lineage>
</organism>
<keyword evidence="2" id="KW-1185">Reference proteome</keyword>
<dbReference type="GeneID" id="32917219"/>
<dbReference type="KEGG" id="cms:pCSL0112"/>
<geneLocation type="plasmid" evidence="1 2">
    <name>pCSL1</name>
</geneLocation>
<dbReference type="AlphaFoldDB" id="B0RJG5"/>
<protein>
    <submittedName>
        <fullName evidence="1">Membrane protein</fullName>
    </submittedName>
</protein>
<dbReference type="HOGENOM" id="CLU_2567704_0_0_11"/>
<evidence type="ECO:0000313" key="1">
    <source>
        <dbReference type="EMBL" id="CAQ03355.1"/>
    </source>
</evidence>
<gene>
    <name evidence="1" type="ordered locus">pCSL0112</name>
</gene>
<dbReference type="RefSeq" id="WP_012300421.1">
    <property type="nucleotide sequence ID" value="NC_010408.1"/>
</dbReference>
<dbReference type="EMBL" id="AM849036">
    <property type="protein sequence ID" value="CAQ03355.1"/>
    <property type="molecule type" value="Genomic_DNA"/>
</dbReference>
<sequence length="81" mass="8600">MSDPWAVKRQGDDAALARNVSFAYAGVATVAWVAVGDPDGFALAAHAGTVALLVGTGLAFWARASRHRANAREWLELIYSN</sequence>